<dbReference type="EMBL" id="MHRX01000052">
    <property type="protein sequence ID" value="OHA32159.1"/>
    <property type="molecule type" value="Genomic_DNA"/>
</dbReference>
<proteinExistence type="predicted"/>
<name>A0A1G2N9V4_9BACT</name>
<organism evidence="1 2">
    <name type="scientific">Candidatus Taylorbacteria bacterium RIFCSPLOWO2_01_FULL_45_15b</name>
    <dbReference type="NCBI Taxonomy" id="1802319"/>
    <lineage>
        <taxon>Bacteria</taxon>
        <taxon>Candidatus Tayloriibacteriota</taxon>
    </lineage>
</organism>
<dbReference type="AlphaFoldDB" id="A0A1G2N9V4"/>
<evidence type="ECO:0000313" key="1">
    <source>
        <dbReference type="EMBL" id="OHA32159.1"/>
    </source>
</evidence>
<gene>
    <name evidence="1" type="ORF">A2928_00505</name>
</gene>
<comment type="caution">
    <text evidence="1">The sequence shown here is derived from an EMBL/GenBank/DDBJ whole genome shotgun (WGS) entry which is preliminary data.</text>
</comment>
<dbReference type="Proteomes" id="UP000176221">
    <property type="component" value="Unassembled WGS sequence"/>
</dbReference>
<dbReference type="STRING" id="1802319.A2928_00505"/>
<protein>
    <submittedName>
        <fullName evidence="1">Uncharacterized protein</fullName>
    </submittedName>
</protein>
<evidence type="ECO:0000313" key="2">
    <source>
        <dbReference type="Proteomes" id="UP000176221"/>
    </source>
</evidence>
<reference evidence="1 2" key="1">
    <citation type="journal article" date="2016" name="Nat. Commun.">
        <title>Thousands of microbial genomes shed light on interconnected biogeochemical processes in an aquifer system.</title>
        <authorList>
            <person name="Anantharaman K."/>
            <person name="Brown C.T."/>
            <person name="Hug L.A."/>
            <person name="Sharon I."/>
            <person name="Castelle C.J."/>
            <person name="Probst A.J."/>
            <person name="Thomas B.C."/>
            <person name="Singh A."/>
            <person name="Wilkins M.J."/>
            <person name="Karaoz U."/>
            <person name="Brodie E.L."/>
            <person name="Williams K.H."/>
            <person name="Hubbard S.S."/>
            <person name="Banfield J.F."/>
        </authorList>
    </citation>
    <scope>NUCLEOTIDE SEQUENCE [LARGE SCALE GENOMIC DNA]</scope>
</reference>
<sequence length="318" mass="37468">MKEEYLGTVEDQRYVRTYLENIRRLDPLEIATLPNPFTLADPRIEEMLDVLRFQRIVSHCIEECQRRYKIRLTPVKTERYYTAEPPESNLGGFHGLHSLGYQYWYHAAFVVLLDRRLVSKELRTIEMIRNFLHDCFHHSTYRSFRRVIRIPAASANVAKNRVPEVYREQYGINFRDQDGFSYSTSRLTERSPEAINLNLLMDGAIILVIAELMREAVGDEAHGSSQLEKEIRKEIFLEPFDAFVLQRAHRFYKSVIEPSQLFIEHWGGRDFTVLVLQAMMSGELQALKQFFDEKTGTQNVWEKRFKRPGFRLPSNPEI</sequence>
<accession>A0A1G2N9V4</accession>